<dbReference type="PANTHER" id="PTHR43664">
    <property type="entry name" value="MONOAMINE OXIDASE-RELATED"/>
    <property type="match status" value="1"/>
</dbReference>
<proteinExistence type="inferred from homology"/>
<dbReference type="CDD" id="cd03451">
    <property type="entry name" value="FkbR2"/>
    <property type="match status" value="1"/>
</dbReference>
<sequence>MAPRVVEQRGLWFEEFEPGTVYRHRPGRTVTEADNVLFTTLTMNAQGLHLDAAYSADQPFGQRLVNSMFTLATMVGQSVGQLTQGTLVAQLGLGDISFPHPLFHGDTLYTETEVLDKRLSGSRPGQGIVTLAHTGRNQDGEVVGRCTRTALVWTRAAGTGAEIG</sequence>
<accession>A0A975XLT4</accession>
<evidence type="ECO:0000313" key="4">
    <source>
        <dbReference type="Proteomes" id="UP000680588"/>
    </source>
</evidence>
<dbReference type="PANTHER" id="PTHR43664:SF1">
    <property type="entry name" value="BETA-METHYLMALYL-COA DEHYDRATASE"/>
    <property type="match status" value="1"/>
</dbReference>
<evidence type="ECO:0000259" key="2">
    <source>
        <dbReference type="Pfam" id="PF01575"/>
    </source>
</evidence>
<dbReference type="InterPro" id="IPR002539">
    <property type="entry name" value="MaoC-like_dom"/>
</dbReference>
<dbReference type="Gene3D" id="3.10.129.10">
    <property type="entry name" value="Hotdog Thioesterase"/>
    <property type="match status" value="1"/>
</dbReference>
<dbReference type="InterPro" id="IPR052342">
    <property type="entry name" value="MCH/BMMD"/>
</dbReference>
<dbReference type="EMBL" id="CP076456">
    <property type="protein sequence ID" value="QWQ37295.1"/>
    <property type="molecule type" value="Genomic_DNA"/>
</dbReference>
<gene>
    <name evidence="3" type="ORF">KG104_05950</name>
</gene>
<dbReference type="InterPro" id="IPR029069">
    <property type="entry name" value="HotDog_dom_sf"/>
</dbReference>
<evidence type="ECO:0000256" key="1">
    <source>
        <dbReference type="ARBA" id="ARBA00005254"/>
    </source>
</evidence>
<reference evidence="3" key="1">
    <citation type="submission" date="2021-06" db="EMBL/GenBank/DDBJ databases">
        <title>Novel species in genus Arthrobacter.</title>
        <authorList>
            <person name="Zhang G."/>
        </authorList>
    </citation>
    <scope>NUCLEOTIDE SEQUENCE</scope>
    <source>
        <strain evidence="3">Zg-ZUI122</strain>
    </source>
</reference>
<evidence type="ECO:0000313" key="3">
    <source>
        <dbReference type="EMBL" id="QWQ37295.1"/>
    </source>
</evidence>
<organism evidence="3 4">
    <name type="scientific">Arthrobacter sunyaminii</name>
    <dbReference type="NCBI Taxonomy" id="2816859"/>
    <lineage>
        <taxon>Bacteria</taxon>
        <taxon>Bacillati</taxon>
        <taxon>Actinomycetota</taxon>
        <taxon>Actinomycetes</taxon>
        <taxon>Micrococcales</taxon>
        <taxon>Micrococcaceae</taxon>
        <taxon>Arthrobacter</taxon>
    </lineage>
</organism>
<protein>
    <submittedName>
        <fullName evidence="3">MaoC family dehydratase</fullName>
    </submittedName>
</protein>
<feature type="domain" description="MaoC-like" evidence="2">
    <location>
        <begin position="17"/>
        <end position="134"/>
    </location>
</feature>
<dbReference type="KEGG" id="asun:KG104_05950"/>
<dbReference type="RefSeq" id="WP_104055578.1">
    <property type="nucleotide sequence ID" value="NZ_CP076456.1"/>
</dbReference>
<dbReference type="SUPFAM" id="SSF54637">
    <property type="entry name" value="Thioesterase/thiol ester dehydrase-isomerase"/>
    <property type="match status" value="1"/>
</dbReference>
<dbReference type="Pfam" id="PF01575">
    <property type="entry name" value="MaoC_dehydratas"/>
    <property type="match status" value="1"/>
</dbReference>
<name>A0A975XLT4_9MICC</name>
<keyword evidence="4" id="KW-1185">Reference proteome</keyword>
<comment type="similarity">
    <text evidence="1">Belongs to the enoyl-CoA hydratase/isomerase family.</text>
</comment>
<dbReference type="Proteomes" id="UP000680588">
    <property type="component" value="Chromosome"/>
</dbReference>
<dbReference type="AlphaFoldDB" id="A0A975XLT4"/>